<evidence type="ECO:0000259" key="1">
    <source>
        <dbReference type="Pfam" id="PF13537"/>
    </source>
</evidence>
<protein>
    <recommendedName>
        <fullName evidence="1">Glutamine amidotransferase type-2 domain-containing protein</fullName>
    </recommendedName>
</protein>
<dbReference type="EMBL" id="KZ155838">
    <property type="protein sequence ID" value="OUS42713.1"/>
    <property type="molecule type" value="Genomic_DNA"/>
</dbReference>
<reference evidence="2" key="1">
    <citation type="submission" date="2017-04" db="EMBL/GenBank/DDBJ databases">
        <title>Population genomics of picophytoplankton unveils novel chromosome hypervariability.</title>
        <authorList>
            <consortium name="DOE Joint Genome Institute"/>
            <person name="Blanc-Mathieu R."/>
            <person name="Krasovec M."/>
            <person name="Hebrard M."/>
            <person name="Yau S."/>
            <person name="Desgranges E."/>
            <person name="Martin J."/>
            <person name="Schackwitz W."/>
            <person name="Kuo A."/>
            <person name="Salin G."/>
            <person name="Donnadieu C."/>
            <person name="Desdevises Y."/>
            <person name="Sanchez-Ferandin S."/>
            <person name="Moreau H."/>
            <person name="Rivals E."/>
            <person name="Grigoriev I.V."/>
            <person name="Grimsley N."/>
            <person name="Eyre-Walker A."/>
            <person name="Piganeau G."/>
        </authorList>
    </citation>
    <scope>NUCLEOTIDE SEQUENCE [LARGE SCALE GENOMIC DNA]</scope>
    <source>
        <strain evidence="2">RCC 1115</strain>
    </source>
</reference>
<dbReference type="SUPFAM" id="SSF56235">
    <property type="entry name" value="N-terminal nucleophile aminohydrolases (Ntn hydrolases)"/>
    <property type="match status" value="1"/>
</dbReference>
<dbReference type="InterPro" id="IPR017932">
    <property type="entry name" value="GATase_2_dom"/>
</dbReference>
<feature type="domain" description="Glutamine amidotransferase type-2" evidence="1">
    <location>
        <begin position="62"/>
        <end position="144"/>
    </location>
</feature>
<proteinExistence type="predicted"/>
<dbReference type="AlphaFoldDB" id="A0A1Y5I3P8"/>
<name>A0A1Y5I3P8_OSTTA</name>
<accession>A0A1Y5I3P8</accession>
<dbReference type="Gene3D" id="3.60.20.10">
    <property type="entry name" value="Glutamine Phosphoribosylpyrophosphate, subunit 1, domain 1"/>
    <property type="match status" value="1"/>
</dbReference>
<dbReference type="Pfam" id="PF13537">
    <property type="entry name" value="GATase_7"/>
    <property type="match status" value="1"/>
</dbReference>
<organism evidence="2">
    <name type="scientific">Ostreococcus tauri</name>
    <name type="common">Marine green alga</name>
    <dbReference type="NCBI Taxonomy" id="70448"/>
    <lineage>
        <taxon>Eukaryota</taxon>
        <taxon>Viridiplantae</taxon>
        <taxon>Chlorophyta</taxon>
        <taxon>Mamiellophyceae</taxon>
        <taxon>Mamiellales</taxon>
        <taxon>Bathycoccaceae</taxon>
        <taxon>Ostreococcus</taxon>
    </lineage>
</organism>
<dbReference type="InterPro" id="IPR029055">
    <property type="entry name" value="Ntn_hydrolases_N"/>
</dbReference>
<gene>
    <name evidence="2" type="ORF">BE221DRAFT_61950</name>
</gene>
<dbReference type="Proteomes" id="UP000195557">
    <property type="component" value="Unassembled WGS sequence"/>
</dbReference>
<sequence>MADASFVCFVGAKKRVVGATAGRCRARSEQVATKELGCDMVKDLGLAGFLSAEAKARTHECEDTGMVTVFIGELENLEEMAREVDLPSDANPAHVVSQMRSTFGTSFLDELRGKWAFATVTPQRESVFAAVDSESSLTIYRGRGTEGGVVILHAQEGSGFNPKKCEALDVFELTKIPAGSFISGNKHITPHRYVQVKSDDDLYAVYNTFDEVPYSGLNDVSDLKASLGAAEAHAVVSG</sequence>
<evidence type="ECO:0000313" key="2">
    <source>
        <dbReference type="EMBL" id="OUS42713.1"/>
    </source>
</evidence>